<dbReference type="FunFam" id="3.10.250.10:FF:000016">
    <property type="entry name" value="Scavenger receptor cysteine-rich protein type 12"/>
    <property type="match status" value="1"/>
</dbReference>
<keyword evidence="7" id="KW-1015">Disulfide bond</keyword>
<dbReference type="SMART" id="SM00202">
    <property type="entry name" value="SR"/>
    <property type="match status" value="1"/>
</dbReference>
<feature type="domain" description="SRCR" evidence="10">
    <location>
        <begin position="1"/>
        <end position="94"/>
    </location>
</feature>
<comment type="subcellular location">
    <subcellularLocation>
        <location evidence="1">Membrane</location>
        <topology evidence="1">Single-pass membrane protein</topology>
    </subcellularLocation>
</comment>
<keyword evidence="3" id="KW-0732">Signal</keyword>
<dbReference type="PANTHER" id="PTHR48071:SF18">
    <property type="entry name" value="DELETED IN MALIGNANT BRAIN TUMORS 1 PROTEIN-RELATED"/>
    <property type="match status" value="1"/>
</dbReference>
<evidence type="ECO:0000256" key="7">
    <source>
        <dbReference type="ARBA" id="ARBA00023157"/>
    </source>
</evidence>
<keyword evidence="2" id="KW-0812">Transmembrane</keyword>
<evidence type="ECO:0000256" key="3">
    <source>
        <dbReference type="ARBA" id="ARBA00022729"/>
    </source>
</evidence>
<evidence type="ECO:0000256" key="9">
    <source>
        <dbReference type="SAM" id="MobiDB-lite"/>
    </source>
</evidence>
<evidence type="ECO:0000256" key="2">
    <source>
        <dbReference type="ARBA" id="ARBA00022692"/>
    </source>
</evidence>
<proteinExistence type="predicted"/>
<sequence length="291" mass="30434">QGRVEVYYQGKWGAVCNNRWTVTEAEVVCAQLGFGAAGATPATFGTAPAGMPVWLDGVDCSQYDTEATLANCKSYGMGLATCDGNNAVAGVKCKHPQPPSSPPPRPPSTPPPPPTLPSECAGFEQRLLKLQDIFGQLQPSAVRNRRSLIGSLQAETSPSVMTATTLADLLEAAKNSRRTLQQQQSGSSSSSTSENPPPSEDAHPPDSSNTPTSPPPLSIRRSPPPTLAKSPSPPAKQPPPPTPPPPLKVASPSPPPPSTSSSPPPSPSDDEASWAPYWLAKYGLARTDIPH</sequence>
<evidence type="ECO:0000256" key="8">
    <source>
        <dbReference type="ARBA" id="ARBA00023180"/>
    </source>
</evidence>
<evidence type="ECO:0000259" key="10">
    <source>
        <dbReference type="PROSITE" id="PS50287"/>
    </source>
</evidence>
<keyword evidence="12" id="KW-1185">Reference proteome</keyword>
<accession>A0AAD3E3E8</accession>
<feature type="compositionally biased region" description="Pro residues" evidence="9">
    <location>
        <begin position="212"/>
        <end position="267"/>
    </location>
</feature>
<dbReference type="Proteomes" id="UP001054857">
    <property type="component" value="Unassembled WGS sequence"/>
</dbReference>
<evidence type="ECO:0000256" key="1">
    <source>
        <dbReference type="ARBA" id="ARBA00004167"/>
    </source>
</evidence>
<dbReference type="Pfam" id="PF00530">
    <property type="entry name" value="SRCR"/>
    <property type="match status" value="1"/>
</dbReference>
<dbReference type="SUPFAM" id="SSF56487">
    <property type="entry name" value="SRCR-like"/>
    <property type="match status" value="1"/>
</dbReference>
<dbReference type="EMBL" id="BMAR01000081">
    <property type="protein sequence ID" value="GFR52975.1"/>
    <property type="molecule type" value="Genomic_DNA"/>
</dbReference>
<keyword evidence="4" id="KW-0677">Repeat</keyword>
<name>A0AAD3E3E8_9CHLO</name>
<keyword evidence="6" id="KW-0472">Membrane</keyword>
<dbReference type="PANTHER" id="PTHR48071">
    <property type="entry name" value="SRCR DOMAIN-CONTAINING PROTEIN"/>
    <property type="match status" value="1"/>
</dbReference>
<dbReference type="InterPro" id="IPR001190">
    <property type="entry name" value="SRCR"/>
</dbReference>
<feature type="region of interest" description="Disordered" evidence="9">
    <location>
        <begin position="93"/>
        <end position="118"/>
    </location>
</feature>
<evidence type="ECO:0000256" key="6">
    <source>
        <dbReference type="ARBA" id="ARBA00023136"/>
    </source>
</evidence>
<feature type="non-terminal residue" evidence="11">
    <location>
        <position position="291"/>
    </location>
</feature>
<feature type="region of interest" description="Disordered" evidence="9">
    <location>
        <begin position="175"/>
        <end position="273"/>
    </location>
</feature>
<protein>
    <recommendedName>
        <fullName evidence="10">SRCR domain-containing protein</fullName>
    </recommendedName>
</protein>
<feature type="compositionally biased region" description="Pro residues" evidence="9">
    <location>
        <begin position="96"/>
        <end position="116"/>
    </location>
</feature>
<feature type="non-terminal residue" evidence="11">
    <location>
        <position position="1"/>
    </location>
</feature>
<dbReference type="InterPro" id="IPR036772">
    <property type="entry name" value="SRCR-like_dom_sf"/>
</dbReference>
<comment type="caution">
    <text evidence="11">The sequence shown here is derived from an EMBL/GenBank/DDBJ whole genome shotgun (WGS) entry which is preliminary data.</text>
</comment>
<evidence type="ECO:0000256" key="4">
    <source>
        <dbReference type="ARBA" id="ARBA00022737"/>
    </source>
</evidence>
<feature type="compositionally biased region" description="Low complexity" evidence="9">
    <location>
        <begin position="181"/>
        <end position="193"/>
    </location>
</feature>
<gene>
    <name evidence="11" type="ORF">Agub_g15649</name>
</gene>
<organism evidence="11 12">
    <name type="scientific">Astrephomene gubernaculifera</name>
    <dbReference type="NCBI Taxonomy" id="47775"/>
    <lineage>
        <taxon>Eukaryota</taxon>
        <taxon>Viridiplantae</taxon>
        <taxon>Chlorophyta</taxon>
        <taxon>core chlorophytes</taxon>
        <taxon>Chlorophyceae</taxon>
        <taxon>CS clade</taxon>
        <taxon>Chlamydomonadales</taxon>
        <taxon>Astrephomenaceae</taxon>
        <taxon>Astrephomene</taxon>
    </lineage>
</organism>
<dbReference type="PROSITE" id="PS50287">
    <property type="entry name" value="SRCR_2"/>
    <property type="match status" value="1"/>
</dbReference>
<dbReference type="Gene3D" id="3.10.250.10">
    <property type="entry name" value="SRCR-like domain"/>
    <property type="match status" value="1"/>
</dbReference>
<dbReference type="AlphaFoldDB" id="A0AAD3E3E8"/>
<keyword evidence="5" id="KW-1133">Transmembrane helix</keyword>
<reference evidence="11 12" key="1">
    <citation type="journal article" date="2021" name="Sci. Rep.">
        <title>Genome sequencing of the multicellular alga Astrephomene provides insights into convergent evolution of germ-soma differentiation.</title>
        <authorList>
            <person name="Yamashita S."/>
            <person name="Yamamoto K."/>
            <person name="Matsuzaki R."/>
            <person name="Suzuki S."/>
            <person name="Yamaguchi H."/>
            <person name="Hirooka S."/>
            <person name="Minakuchi Y."/>
            <person name="Miyagishima S."/>
            <person name="Kawachi M."/>
            <person name="Toyoda A."/>
            <person name="Nozaki H."/>
        </authorList>
    </citation>
    <scope>NUCLEOTIDE SEQUENCE [LARGE SCALE GENOMIC DNA]</scope>
    <source>
        <strain evidence="11 12">NIES-4017</strain>
    </source>
</reference>
<dbReference type="GO" id="GO:0016020">
    <property type="term" value="C:membrane"/>
    <property type="evidence" value="ECO:0007669"/>
    <property type="project" value="UniProtKB-SubCell"/>
</dbReference>
<evidence type="ECO:0000313" key="11">
    <source>
        <dbReference type="EMBL" id="GFR52975.1"/>
    </source>
</evidence>
<keyword evidence="8" id="KW-0325">Glycoprotein</keyword>
<evidence type="ECO:0000313" key="12">
    <source>
        <dbReference type="Proteomes" id="UP001054857"/>
    </source>
</evidence>
<evidence type="ECO:0000256" key="5">
    <source>
        <dbReference type="ARBA" id="ARBA00022989"/>
    </source>
</evidence>